<dbReference type="InterPro" id="IPR003807">
    <property type="entry name" value="DUF202"/>
</dbReference>
<evidence type="ECO:0000256" key="1">
    <source>
        <dbReference type="ARBA" id="ARBA00004127"/>
    </source>
</evidence>
<keyword evidence="2 5" id="KW-0812">Transmembrane</keyword>
<dbReference type="AlphaFoldDB" id="A0A6N7EF98"/>
<keyword evidence="3 5" id="KW-1133">Transmembrane helix</keyword>
<accession>A0A6N7EF98</accession>
<feature type="transmembrane region" description="Helical" evidence="5">
    <location>
        <begin position="98"/>
        <end position="122"/>
    </location>
</feature>
<sequence>MPHTSVIGGLDTGQQPERTQLAWRRTVLSVIAGTVIAARYMGGAGNYALALVLPTLAIASAPLLLYACSVRYRHLNECLRADYDVVKANKTVMPGGTLLFALACMSMLISLASGSFIVCAALQ</sequence>
<evidence type="ECO:0000256" key="2">
    <source>
        <dbReference type="ARBA" id="ARBA00022692"/>
    </source>
</evidence>
<evidence type="ECO:0000313" key="8">
    <source>
        <dbReference type="Proteomes" id="UP000437709"/>
    </source>
</evidence>
<dbReference type="Pfam" id="PF02656">
    <property type="entry name" value="DUF202"/>
    <property type="match status" value="1"/>
</dbReference>
<evidence type="ECO:0000259" key="6">
    <source>
        <dbReference type="Pfam" id="PF02656"/>
    </source>
</evidence>
<comment type="caution">
    <text evidence="7">The sequence shown here is derived from an EMBL/GenBank/DDBJ whole genome shotgun (WGS) entry which is preliminary data.</text>
</comment>
<evidence type="ECO:0000313" key="7">
    <source>
        <dbReference type="EMBL" id="MPV36700.1"/>
    </source>
</evidence>
<evidence type="ECO:0000256" key="4">
    <source>
        <dbReference type="ARBA" id="ARBA00023136"/>
    </source>
</evidence>
<reference evidence="7 8" key="1">
    <citation type="submission" date="2019-10" db="EMBL/GenBank/DDBJ databases">
        <title>Georgenia wutianyii sp. nov. and Georgenia yuyongxinii sp. nov. isolated from plateau pika (Ochotona curzoniae) in the Qinghai-Tibet plateau of China.</title>
        <authorList>
            <person name="Tian Z."/>
        </authorList>
    </citation>
    <scope>NUCLEOTIDE SEQUENCE [LARGE SCALE GENOMIC DNA]</scope>
    <source>
        <strain evidence="7 8">JCM 19765</strain>
    </source>
</reference>
<keyword evidence="4 5" id="KW-0472">Membrane</keyword>
<feature type="transmembrane region" description="Helical" evidence="5">
    <location>
        <begin position="22"/>
        <end position="40"/>
    </location>
</feature>
<proteinExistence type="predicted"/>
<name>A0A6N7EF98_9MICO</name>
<keyword evidence="8" id="KW-1185">Reference proteome</keyword>
<dbReference type="GO" id="GO:0012505">
    <property type="term" value="C:endomembrane system"/>
    <property type="evidence" value="ECO:0007669"/>
    <property type="project" value="UniProtKB-SubCell"/>
</dbReference>
<protein>
    <submittedName>
        <fullName evidence="7">DUF202 domain-containing protein</fullName>
    </submittedName>
</protein>
<feature type="transmembrane region" description="Helical" evidence="5">
    <location>
        <begin position="47"/>
        <end position="67"/>
    </location>
</feature>
<gene>
    <name evidence="7" type="ORF">GB881_06455</name>
</gene>
<dbReference type="Proteomes" id="UP000437709">
    <property type="component" value="Unassembled WGS sequence"/>
</dbReference>
<organism evidence="7 8">
    <name type="scientific">Georgenia subflava</name>
    <dbReference type="NCBI Taxonomy" id="1622177"/>
    <lineage>
        <taxon>Bacteria</taxon>
        <taxon>Bacillati</taxon>
        <taxon>Actinomycetota</taxon>
        <taxon>Actinomycetes</taxon>
        <taxon>Micrococcales</taxon>
        <taxon>Bogoriellaceae</taxon>
        <taxon>Georgenia</taxon>
    </lineage>
</organism>
<comment type="subcellular location">
    <subcellularLocation>
        <location evidence="1">Endomembrane system</location>
        <topology evidence="1">Multi-pass membrane protein</topology>
    </subcellularLocation>
</comment>
<dbReference type="EMBL" id="WHPC01000017">
    <property type="protein sequence ID" value="MPV36700.1"/>
    <property type="molecule type" value="Genomic_DNA"/>
</dbReference>
<feature type="domain" description="DUF202" evidence="6">
    <location>
        <begin position="11"/>
        <end position="74"/>
    </location>
</feature>
<evidence type="ECO:0000256" key="3">
    <source>
        <dbReference type="ARBA" id="ARBA00022989"/>
    </source>
</evidence>
<evidence type="ECO:0000256" key="5">
    <source>
        <dbReference type="SAM" id="Phobius"/>
    </source>
</evidence>